<dbReference type="Pfam" id="PF04434">
    <property type="entry name" value="SWIM"/>
    <property type="match status" value="1"/>
</dbReference>
<keyword evidence="2 4" id="KW-0863">Zinc-finger</keyword>
<dbReference type="InterPro" id="IPR018289">
    <property type="entry name" value="MULE_transposase_dom"/>
</dbReference>
<reference evidence="6" key="1">
    <citation type="submission" date="2022-07" db="EMBL/GenBank/DDBJ databases">
        <authorList>
            <person name="Macas J."/>
            <person name="Novak P."/>
            <person name="Neumann P."/>
        </authorList>
    </citation>
    <scope>NUCLEOTIDE SEQUENCE</scope>
</reference>
<dbReference type="SMART" id="SM00575">
    <property type="entry name" value="ZnF_PMZ"/>
    <property type="match status" value="1"/>
</dbReference>
<dbReference type="AlphaFoldDB" id="A0AAV0ET13"/>
<dbReference type="Pfam" id="PF10551">
    <property type="entry name" value="MULE"/>
    <property type="match status" value="1"/>
</dbReference>
<dbReference type="GO" id="GO:0008270">
    <property type="term" value="F:zinc ion binding"/>
    <property type="evidence" value="ECO:0007669"/>
    <property type="project" value="UniProtKB-KW"/>
</dbReference>
<protein>
    <recommendedName>
        <fullName evidence="5">SWIM-type domain-containing protein</fullName>
    </recommendedName>
</protein>
<dbReference type="PANTHER" id="PTHR31973">
    <property type="entry name" value="POLYPROTEIN, PUTATIVE-RELATED"/>
    <property type="match status" value="1"/>
</dbReference>
<feature type="domain" description="SWIM-type" evidence="5">
    <location>
        <begin position="262"/>
        <end position="303"/>
    </location>
</feature>
<evidence type="ECO:0000259" key="5">
    <source>
        <dbReference type="PROSITE" id="PS50966"/>
    </source>
</evidence>
<evidence type="ECO:0000256" key="1">
    <source>
        <dbReference type="ARBA" id="ARBA00022723"/>
    </source>
</evidence>
<dbReference type="InterPro" id="IPR007527">
    <property type="entry name" value="Znf_SWIM"/>
</dbReference>
<evidence type="ECO:0000313" key="6">
    <source>
        <dbReference type="EMBL" id="CAH9126316.1"/>
    </source>
</evidence>
<keyword evidence="3" id="KW-0862">Zinc</keyword>
<evidence type="ECO:0000256" key="4">
    <source>
        <dbReference type="PROSITE-ProRule" id="PRU00325"/>
    </source>
</evidence>
<evidence type="ECO:0000256" key="2">
    <source>
        <dbReference type="ARBA" id="ARBA00022771"/>
    </source>
</evidence>
<evidence type="ECO:0000313" key="7">
    <source>
        <dbReference type="Proteomes" id="UP001152523"/>
    </source>
</evidence>
<sequence length="325" mass="38180">MLQYMYMRFSAQKQGYFAGLRPLIGLDGCHLKTPMGGQLLCAVARDGNENMFPLAIAYVDSEDKASWTWFLQVLFQDFGRPEETNWVFMSDKQKGLVEAFKAVSLANEHRYCVKHMYENYKKIFRGAEYKKKLWFAASTGSLRSWERQMEGIKKFDEAAYNWIMQYDPSTWSRSHFSIQAQSDALQNNICESFNAYILRARDMPILSMFEWIRRRLMARFHVKYTAMSKYKGNICPNKQDLLEKFKFESRNCFSTPVGDNLFEVDFYDTSHVVNLRDKTCTCRRWDLNGIPCKHGVSAIYANREKLEDYVSVFMLNPPIWQCINT</sequence>
<keyword evidence="7" id="KW-1185">Reference proteome</keyword>
<accession>A0AAV0ET13</accession>
<name>A0AAV0ET13_9ASTE</name>
<dbReference type="Proteomes" id="UP001152523">
    <property type="component" value="Unassembled WGS sequence"/>
</dbReference>
<keyword evidence="1" id="KW-0479">Metal-binding</keyword>
<organism evidence="6 7">
    <name type="scientific">Cuscuta epithymum</name>
    <dbReference type="NCBI Taxonomy" id="186058"/>
    <lineage>
        <taxon>Eukaryota</taxon>
        <taxon>Viridiplantae</taxon>
        <taxon>Streptophyta</taxon>
        <taxon>Embryophyta</taxon>
        <taxon>Tracheophyta</taxon>
        <taxon>Spermatophyta</taxon>
        <taxon>Magnoliopsida</taxon>
        <taxon>eudicotyledons</taxon>
        <taxon>Gunneridae</taxon>
        <taxon>Pentapetalae</taxon>
        <taxon>asterids</taxon>
        <taxon>lamiids</taxon>
        <taxon>Solanales</taxon>
        <taxon>Convolvulaceae</taxon>
        <taxon>Cuscuteae</taxon>
        <taxon>Cuscuta</taxon>
        <taxon>Cuscuta subgen. Cuscuta</taxon>
    </lineage>
</organism>
<proteinExistence type="predicted"/>
<evidence type="ECO:0000256" key="3">
    <source>
        <dbReference type="ARBA" id="ARBA00022833"/>
    </source>
</evidence>
<comment type="caution">
    <text evidence="6">The sequence shown here is derived from an EMBL/GenBank/DDBJ whole genome shotgun (WGS) entry which is preliminary data.</text>
</comment>
<dbReference type="EMBL" id="CAMAPF010000942">
    <property type="protein sequence ID" value="CAH9126316.1"/>
    <property type="molecule type" value="Genomic_DNA"/>
</dbReference>
<dbReference type="PANTHER" id="PTHR31973:SF187">
    <property type="entry name" value="MUTATOR TRANSPOSASE MUDRA PROTEIN"/>
    <property type="match status" value="1"/>
</dbReference>
<dbReference type="PROSITE" id="PS50966">
    <property type="entry name" value="ZF_SWIM"/>
    <property type="match status" value="1"/>
</dbReference>
<dbReference type="InterPro" id="IPR006564">
    <property type="entry name" value="Znf_PMZ"/>
</dbReference>
<gene>
    <name evidence="6" type="ORF">CEPIT_LOCUS27443</name>
</gene>